<evidence type="ECO:0000256" key="7">
    <source>
        <dbReference type="SAM" id="Phobius"/>
    </source>
</evidence>
<sequence length="245" mass="27540">PVIASRKSFPLWVIILGVLGVAAVLGVTIGLLVHFLVVENKIYYYQGSFKVLNIPYDRNYERETSPESNYLSKILETNMVDAFQNSNIYRQYINSQIITLAAGDDQECQQPMTESREVPLLRKENGHGKRVSETNNPKNLSISFGTAVTPPYMQHYVQEVIIHENYVKGEHHDDIAVIVLTEKVLFKNDVHRVCLPEATQIFPPGEGVVVTGWGALSHNESAASQAQLDKPMHLQYLKGCRNTSD</sequence>
<keyword evidence="3" id="KW-0735">Signal-anchor</keyword>
<dbReference type="InterPro" id="IPR036364">
    <property type="entry name" value="SEA_dom_sf"/>
</dbReference>
<dbReference type="SUPFAM" id="SSF82671">
    <property type="entry name" value="SEA domain"/>
    <property type="match status" value="1"/>
</dbReference>
<reference evidence="9 10" key="1">
    <citation type="submission" date="2016-06" db="EMBL/GenBank/DDBJ databases">
        <title>The Draft Genome Sequence and Annotation of the Desert Woodrat Neotoma lepida.</title>
        <authorList>
            <person name="Campbell M."/>
            <person name="Oakeson K.F."/>
            <person name="Yandell M."/>
            <person name="Halpert J.R."/>
            <person name="Dearing D."/>
        </authorList>
    </citation>
    <scope>NUCLEOTIDE SEQUENCE [LARGE SCALE GENOMIC DNA]</scope>
    <source>
        <strain evidence="9">417</strain>
        <tissue evidence="9">Liver</tissue>
    </source>
</reference>
<dbReference type="EMBL" id="LZPO01055278">
    <property type="protein sequence ID" value="OBS71966.1"/>
    <property type="molecule type" value="Genomic_DNA"/>
</dbReference>
<evidence type="ECO:0000313" key="9">
    <source>
        <dbReference type="EMBL" id="OBS71966.1"/>
    </source>
</evidence>
<dbReference type="PROSITE" id="PS50024">
    <property type="entry name" value="SEA"/>
    <property type="match status" value="1"/>
</dbReference>
<keyword evidence="6" id="KW-1015">Disulfide bond</keyword>
<evidence type="ECO:0000256" key="6">
    <source>
        <dbReference type="ARBA" id="ARBA00023157"/>
    </source>
</evidence>
<dbReference type="InterPro" id="IPR009003">
    <property type="entry name" value="Peptidase_S1_PA"/>
</dbReference>
<dbReference type="STRING" id="56216.A0A1A6H0Q8"/>
<dbReference type="GO" id="GO:0004252">
    <property type="term" value="F:serine-type endopeptidase activity"/>
    <property type="evidence" value="ECO:0007669"/>
    <property type="project" value="InterPro"/>
</dbReference>
<dbReference type="GO" id="GO:0006508">
    <property type="term" value="P:proteolysis"/>
    <property type="evidence" value="ECO:0007669"/>
    <property type="project" value="InterPro"/>
</dbReference>
<name>A0A1A6H0Q8_NEOLE</name>
<evidence type="ECO:0000256" key="2">
    <source>
        <dbReference type="ARBA" id="ARBA00022692"/>
    </source>
</evidence>
<protein>
    <recommendedName>
        <fullName evidence="8">SEA domain-containing protein</fullName>
    </recommendedName>
</protein>
<dbReference type="Pfam" id="PF00089">
    <property type="entry name" value="Trypsin"/>
    <property type="match status" value="1"/>
</dbReference>
<dbReference type="PANTHER" id="PTHR24252:SF7">
    <property type="entry name" value="HYALIN"/>
    <property type="match status" value="1"/>
</dbReference>
<dbReference type="GO" id="GO:0016020">
    <property type="term" value="C:membrane"/>
    <property type="evidence" value="ECO:0007669"/>
    <property type="project" value="UniProtKB-SubCell"/>
</dbReference>
<gene>
    <name evidence="9" type="ORF">A6R68_13458</name>
</gene>
<keyword evidence="5 7" id="KW-0472">Membrane</keyword>
<dbReference type="SUPFAM" id="SSF50494">
    <property type="entry name" value="Trypsin-like serine proteases"/>
    <property type="match status" value="1"/>
</dbReference>
<evidence type="ECO:0000313" key="10">
    <source>
        <dbReference type="Proteomes" id="UP000092124"/>
    </source>
</evidence>
<dbReference type="Proteomes" id="UP000092124">
    <property type="component" value="Unassembled WGS sequence"/>
</dbReference>
<comment type="subcellular location">
    <subcellularLocation>
        <location evidence="1">Membrane</location>
        <topology evidence="1">Single-pass type II membrane protein</topology>
    </subcellularLocation>
</comment>
<evidence type="ECO:0000256" key="1">
    <source>
        <dbReference type="ARBA" id="ARBA00004606"/>
    </source>
</evidence>
<dbReference type="Gene3D" id="3.30.70.960">
    <property type="entry name" value="SEA domain"/>
    <property type="match status" value="1"/>
</dbReference>
<dbReference type="PANTHER" id="PTHR24252">
    <property type="entry name" value="ACROSIN-RELATED"/>
    <property type="match status" value="1"/>
</dbReference>
<evidence type="ECO:0000256" key="3">
    <source>
        <dbReference type="ARBA" id="ARBA00022968"/>
    </source>
</evidence>
<organism evidence="9 10">
    <name type="scientific">Neotoma lepida</name>
    <name type="common">Desert woodrat</name>
    <dbReference type="NCBI Taxonomy" id="56216"/>
    <lineage>
        <taxon>Eukaryota</taxon>
        <taxon>Metazoa</taxon>
        <taxon>Chordata</taxon>
        <taxon>Craniata</taxon>
        <taxon>Vertebrata</taxon>
        <taxon>Euteleostomi</taxon>
        <taxon>Mammalia</taxon>
        <taxon>Eutheria</taxon>
        <taxon>Euarchontoglires</taxon>
        <taxon>Glires</taxon>
        <taxon>Rodentia</taxon>
        <taxon>Myomorpha</taxon>
        <taxon>Muroidea</taxon>
        <taxon>Cricetidae</taxon>
        <taxon>Neotominae</taxon>
        <taxon>Neotoma</taxon>
    </lineage>
</organism>
<dbReference type="OrthoDB" id="9425590at2759"/>
<dbReference type="InterPro" id="IPR000082">
    <property type="entry name" value="SEA_dom"/>
</dbReference>
<keyword evidence="4 7" id="KW-1133">Transmembrane helix</keyword>
<proteinExistence type="predicted"/>
<evidence type="ECO:0000256" key="5">
    <source>
        <dbReference type="ARBA" id="ARBA00023136"/>
    </source>
</evidence>
<feature type="non-terminal residue" evidence="9">
    <location>
        <position position="1"/>
    </location>
</feature>
<dbReference type="InterPro" id="IPR001254">
    <property type="entry name" value="Trypsin_dom"/>
</dbReference>
<dbReference type="InterPro" id="IPR043504">
    <property type="entry name" value="Peptidase_S1_PA_chymotrypsin"/>
</dbReference>
<keyword evidence="10" id="KW-1185">Reference proteome</keyword>
<feature type="non-terminal residue" evidence="9">
    <location>
        <position position="245"/>
    </location>
</feature>
<dbReference type="Pfam" id="PF01390">
    <property type="entry name" value="SEA"/>
    <property type="match status" value="1"/>
</dbReference>
<feature type="transmembrane region" description="Helical" evidence="7">
    <location>
        <begin position="12"/>
        <end position="38"/>
    </location>
</feature>
<comment type="caution">
    <text evidence="9">The sequence shown here is derived from an EMBL/GenBank/DDBJ whole genome shotgun (WGS) entry which is preliminary data.</text>
</comment>
<evidence type="ECO:0000259" key="8">
    <source>
        <dbReference type="PROSITE" id="PS50024"/>
    </source>
</evidence>
<keyword evidence="2 7" id="KW-0812">Transmembrane</keyword>
<evidence type="ECO:0000256" key="4">
    <source>
        <dbReference type="ARBA" id="ARBA00022989"/>
    </source>
</evidence>
<accession>A0A1A6H0Q8</accession>
<feature type="domain" description="SEA" evidence="8">
    <location>
        <begin position="41"/>
        <end position="154"/>
    </location>
</feature>
<dbReference type="Gene3D" id="2.40.10.10">
    <property type="entry name" value="Trypsin-like serine proteases"/>
    <property type="match status" value="2"/>
</dbReference>
<dbReference type="AlphaFoldDB" id="A0A1A6H0Q8"/>